<evidence type="ECO:0000313" key="2">
    <source>
        <dbReference type="EMBL" id="KAK8934261.1"/>
    </source>
</evidence>
<dbReference type="InterPro" id="IPR045249">
    <property type="entry name" value="HARBI1-like"/>
</dbReference>
<organism evidence="2 3">
    <name type="scientific">Platanthera zijinensis</name>
    <dbReference type="NCBI Taxonomy" id="2320716"/>
    <lineage>
        <taxon>Eukaryota</taxon>
        <taxon>Viridiplantae</taxon>
        <taxon>Streptophyta</taxon>
        <taxon>Embryophyta</taxon>
        <taxon>Tracheophyta</taxon>
        <taxon>Spermatophyta</taxon>
        <taxon>Magnoliopsida</taxon>
        <taxon>Liliopsida</taxon>
        <taxon>Asparagales</taxon>
        <taxon>Orchidaceae</taxon>
        <taxon>Orchidoideae</taxon>
        <taxon>Orchideae</taxon>
        <taxon>Orchidinae</taxon>
        <taxon>Platanthera</taxon>
    </lineage>
</organism>
<dbReference type="PANTHER" id="PTHR22930">
    <property type="match status" value="1"/>
</dbReference>
<dbReference type="EMBL" id="JBBWWQ010000012">
    <property type="protein sequence ID" value="KAK8934261.1"/>
    <property type="molecule type" value="Genomic_DNA"/>
</dbReference>
<sequence>MIIPGGGGSWCRLILPLRMSKRIFVDLLRKLEVDHELQGSQRTSSGEVLGIKLYILAQGGSLRLTKERFQHSTETISRYFSAGLKSLLLLSVDVIKPIDRQFRDIPAEIRYDPRYMPFFKDCVGAIDGTHVDARIPVEDQGYSIGRVCVRLMVLIYAVRKISSQIPWLAMEEKELVQEVLPHQEWFLKSRYIHSSTTLVESKRFPRSNSNFLTVTVEVTEKPKPAVGNGKEAHHSLSGRNSGPPPLLSLWVDPKIHLE</sequence>
<dbReference type="Proteomes" id="UP001418222">
    <property type="component" value="Unassembled WGS sequence"/>
</dbReference>
<reference evidence="2 3" key="1">
    <citation type="journal article" date="2022" name="Nat. Plants">
        <title>Genomes of leafy and leafless Platanthera orchids illuminate the evolution of mycoheterotrophy.</title>
        <authorList>
            <person name="Li M.H."/>
            <person name="Liu K.W."/>
            <person name="Li Z."/>
            <person name="Lu H.C."/>
            <person name="Ye Q.L."/>
            <person name="Zhang D."/>
            <person name="Wang J.Y."/>
            <person name="Li Y.F."/>
            <person name="Zhong Z.M."/>
            <person name="Liu X."/>
            <person name="Yu X."/>
            <person name="Liu D.K."/>
            <person name="Tu X.D."/>
            <person name="Liu B."/>
            <person name="Hao Y."/>
            <person name="Liao X.Y."/>
            <person name="Jiang Y.T."/>
            <person name="Sun W.H."/>
            <person name="Chen J."/>
            <person name="Chen Y.Q."/>
            <person name="Ai Y."/>
            <person name="Zhai J.W."/>
            <person name="Wu S.S."/>
            <person name="Zhou Z."/>
            <person name="Hsiao Y.Y."/>
            <person name="Wu W.L."/>
            <person name="Chen Y.Y."/>
            <person name="Lin Y.F."/>
            <person name="Hsu J.L."/>
            <person name="Li C.Y."/>
            <person name="Wang Z.W."/>
            <person name="Zhao X."/>
            <person name="Zhong W.Y."/>
            <person name="Ma X.K."/>
            <person name="Ma L."/>
            <person name="Huang J."/>
            <person name="Chen G.Z."/>
            <person name="Huang M.Z."/>
            <person name="Huang L."/>
            <person name="Peng D.H."/>
            <person name="Luo Y.B."/>
            <person name="Zou S.Q."/>
            <person name="Chen S.P."/>
            <person name="Lan S."/>
            <person name="Tsai W.C."/>
            <person name="Van de Peer Y."/>
            <person name="Liu Z.J."/>
        </authorList>
    </citation>
    <scope>NUCLEOTIDE SEQUENCE [LARGE SCALE GENOMIC DNA]</scope>
    <source>
        <strain evidence="2">Lor287</strain>
    </source>
</reference>
<keyword evidence="3" id="KW-1185">Reference proteome</keyword>
<gene>
    <name evidence="2" type="ORF">KSP39_PZI014367</name>
</gene>
<feature type="domain" description="DUF8040" evidence="1">
    <location>
        <begin position="16"/>
        <end position="87"/>
    </location>
</feature>
<evidence type="ECO:0000259" key="1">
    <source>
        <dbReference type="Pfam" id="PF26138"/>
    </source>
</evidence>
<dbReference type="AlphaFoldDB" id="A0AAP0G204"/>
<dbReference type="InterPro" id="IPR058353">
    <property type="entry name" value="DUF8040"/>
</dbReference>
<dbReference type="PANTHER" id="PTHR22930:SF221">
    <property type="entry name" value="NUCLEASE HARBI1"/>
    <property type="match status" value="1"/>
</dbReference>
<dbReference type="Pfam" id="PF26138">
    <property type="entry name" value="DUF8040"/>
    <property type="match status" value="1"/>
</dbReference>
<accession>A0AAP0G204</accession>
<name>A0AAP0G204_9ASPA</name>
<evidence type="ECO:0000313" key="3">
    <source>
        <dbReference type="Proteomes" id="UP001418222"/>
    </source>
</evidence>
<comment type="caution">
    <text evidence="2">The sequence shown here is derived from an EMBL/GenBank/DDBJ whole genome shotgun (WGS) entry which is preliminary data.</text>
</comment>
<protein>
    <recommendedName>
        <fullName evidence="1">DUF8040 domain-containing protein</fullName>
    </recommendedName>
</protein>
<proteinExistence type="predicted"/>